<gene>
    <name evidence="1" type="ORF">PACLA_8A051503</name>
</gene>
<proteinExistence type="predicted"/>
<dbReference type="Proteomes" id="UP001152795">
    <property type="component" value="Unassembled WGS sequence"/>
</dbReference>
<organism evidence="1 2">
    <name type="scientific">Paramuricea clavata</name>
    <name type="common">Red gorgonian</name>
    <name type="synonym">Violescent sea-whip</name>
    <dbReference type="NCBI Taxonomy" id="317549"/>
    <lineage>
        <taxon>Eukaryota</taxon>
        <taxon>Metazoa</taxon>
        <taxon>Cnidaria</taxon>
        <taxon>Anthozoa</taxon>
        <taxon>Octocorallia</taxon>
        <taxon>Malacalcyonacea</taxon>
        <taxon>Plexauridae</taxon>
        <taxon>Paramuricea</taxon>
    </lineage>
</organism>
<accession>A0A6S7FX80</accession>
<name>A0A6S7FX80_PARCT</name>
<evidence type="ECO:0000313" key="1">
    <source>
        <dbReference type="EMBL" id="CAB3980642.1"/>
    </source>
</evidence>
<evidence type="ECO:0000313" key="2">
    <source>
        <dbReference type="Proteomes" id="UP001152795"/>
    </source>
</evidence>
<protein>
    <submittedName>
        <fullName evidence="1">Uncharacterized protein</fullName>
    </submittedName>
</protein>
<reference evidence="1" key="1">
    <citation type="submission" date="2020-04" db="EMBL/GenBank/DDBJ databases">
        <authorList>
            <person name="Alioto T."/>
            <person name="Alioto T."/>
            <person name="Gomez Garrido J."/>
        </authorList>
    </citation>
    <scope>NUCLEOTIDE SEQUENCE</scope>
    <source>
        <strain evidence="1">A484AB</strain>
    </source>
</reference>
<sequence>MAVVGVDEDGAQGKKLYNIPVEWIPRLGVRDGLFVLLLYTFCCREVLIRSKTQLVRCQSLSLPRDYYVDQHYFHVGSGECSDSSEIEVFAGVQLYVGLTTMMKHLKTGLYVNMGEMLVALDSGEKSLHYYREEMINEKNENDEPVVTYVYHLVKKIGMNIRKYLAHILVCKKCIRYIEDFLSLLDQSVEEHPFPAHDELDCDDCNSIGLPILHHILDADFDSLRDKAFYGVVVDVFETPCERVDVFMTSYVRKRV</sequence>
<keyword evidence="2" id="KW-1185">Reference proteome</keyword>
<comment type="caution">
    <text evidence="1">The sequence shown here is derived from an EMBL/GenBank/DDBJ whole genome shotgun (WGS) entry which is preliminary data.</text>
</comment>
<dbReference type="EMBL" id="CACRXK020000309">
    <property type="protein sequence ID" value="CAB3980642.1"/>
    <property type="molecule type" value="Genomic_DNA"/>
</dbReference>
<dbReference type="AlphaFoldDB" id="A0A6S7FX80"/>